<feature type="compositionally biased region" description="Basic and acidic residues" evidence="1">
    <location>
        <begin position="280"/>
        <end position="290"/>
    </location>
</feature>
<feature type="compositionally biased region" description="Basic and acidic residues" evidence="1">
    <location>
        <begin position="121"/>
        <end position="140"/>
    </location>
</feature>
<feature type="compositionally biased region" description="Basic and acidic residues" evidence="1">
    <location>
        <begin position="172"/>
        <end position="184"/>
    </location>
</feature>
<feature type="compositionally biased region" description="Low complexity" evidence="1">
    <location>
        <begin position="1"/>
        <end position="13"/>
    </location>
</feature>
<feature type="compositionally biased region" description="Polar residues" evidence="1">
    <location>
        <begin position="36"/>
        <end position="57"/>
    </location>
</feature>
<sequence>MPLPALPSTTAPLGSAKAEMAKRLESRRAAREKGQTTKGASTENLSKVSVSTDSITRQSDHLQVQEEDTEKPATSPLHDIYFNSQESDLYRSKSGNLERGGDELRVGLLSKNGEGSMGARSKSEDTLAQGVKRDQMKETNQRPSKPQAPNPTSKLTAQPQQPQPSQPFTTKPDSKCTLDRKPTLRIDVPTTTSHGKGPETAPLNPTKTYIHTPGPASAPPRMMYLTNPWDDEVVTLDEEKEKAAAAEFFAKHANLSTPTVPTVQEEDEGSGEEDISYLLSKKEKEAERPKAALGNGWGRDDDLDNDGGTEGGAAQSEEGTSQPKDGTTLAAAAQEQVEKLKTVLMNVMAPLNNKPHVHHRPPPPPPTQPTRPAVAAMERAEGEHVTQPVVEKFVPQGVVRPEQTKEHDVQPSQTAESPAKRSPPKTAPVANIPNSTSAKTQKLTAQSPSKEAPTTASPKADAARKTDAKPITASQETLHRGGKPAARQSTIPGGTTIVTSELQAKFLERKLERERSAGTLERGVGGGSSRSEGQLPPAPANPEKGAQTLDRRMPQVEIAKEVGRAQTLGRISTAREESHSPPPLPSKSEASLTPTSRTLNRPPKPLPKPPHLAARPTGSPSTPSPSTAAPATSVPATSDSLTDQLLSQRLDSDIDR</sequence>
<feature type="compositionally biased region" description="Basic and acidic residues" evidence="1">
    <location>
        <begin position="19"/>
        <end position="35"/>
    </location>
</feature>
<name>A0AAD5S4E9_9FUNG</name>
<protein>
    <submittedName>
        <fullName evidence="2">Uncharacterized protein</fullName>
    </submittedName>
</protein>
<organism evidence="2 3">
    <name type="scientific">Rhizophlyctis rosea</name>
    <dbReference type="NCBI Taxonomy" id="64517"/>
    <lineage>
        <taxon>Eukaryota</taxon>
        <taxon>Fungi</taxon>
        <taxon>Fungi incertae sedis</taxon>
        <taxon>Chytridiomycota</taxon>
        <taxon>Chytridiomycota incertae sedis</taxon>
        <taxon>Chytridiomycetes</taxon>
        <taxon>Rhizophlyctidales</taxon>
        <taxon>Rhizophlyctidaceae</taxon>
        <taxon>Rhizophlyctis</taxon>
    </lineage>
</organism>
<feature type="region of interest" description="Disordered" evidence="1">
    <location>
        <begin position="350"/>
        <end position="497"/>
    </location>
</feature>
<feature type="compositionally biased region" description="Polar residues" evidence="1">
    <location>
        <begin position="639"/>
        <end position="649"/>
    </location>
</feature>
<proteinExistence type="predicted"/>
<feature type="compositionally biased region" description="Basic and acidic residues" evidence="1">
    <location>
        <begin position="549"/>
        <end position="563"/>
    </location>
</feature>
<evidence type="ECO:0000256" key="1">
    <source>
        <dbReference type="SAM" id="MobiDB-lite"/>
    </source>
</evidence>
<feature type="region of interest" description="Disordered" evidence="1">
    <location>
        <begin position="1"/>
        <end position="224"/>
    </location>
</feature>
<dbReference type="AlphaFoldDB" id="A0AAD5S4E9"/>
<feature type="compositionally biased region" description="Polar residues" evidence="1">
    <location>
        <begin position="588"/>
        <end position="599"/>
    </location>
</feature>
<feature type="compositionally biased region" description="Low complexity" evidence="1">
    <location>
        <begin position="611"/>
        <end position="638"/>
    </location>
</feature>
<evidence type="ECO:0000313" key="3">
    <source>
        <dbReference type="Proteomes" id="UP001212841"/>
    </source>
</evidence>
<feature type="compositionally biased region" description="Acidic residues" evidence="1">
    <location>
        <begin position="264"/>
        <end position="275"/>
    </location>
</feature>
<feature type="compositionally biased region" description="Polar residues" evidence="1">
    <location>
        <begin position="432"/>
        <end position="457"/>
    </location>
</feature>
<dbReference type="Proteomes" id="UP001212841">
    <property type="component" value="Unassembled WGS sequence"/>
</dbReference>
<gene>
    <name evidence="2" type="ORF">HK097_001415</name>
</gene>
<accession>A0AAD5S4E9</accession>
<feature type="compositionally biased region" description="Polar residues" evidence="1">
    <location>
        <begin position="487"/>
        <end position="497"/>
    </location>
</feature>
<evidence type="ECO:0000313" key="2">
    <source>
        <dbReference type="EMBL" id="KAJ3044658.1"/>
    </source>
</evidence>
<comment type="caution">
    <text evidence="2">The sequence shown here is derived from an EMBL/GenBank/DDBJ whole genome shotgun (WGS) entry which is preliminary data.</text>
</comment>
<feature type="region of interest" description="Disordered" evidence="1">
    <location>
        <begin position="256"/>
        <end position="335"/>
    </location>
</feature>
<feature type="region of interest" description="Disordered" evidence="1">
    <location>
        <begin position="509"/>
        <end position="656"/>
    </location>
</feature>
<dbReference type="EMBL" id="JADGJD010001281">
    <property type="protein sequence ID" value="KAJ3044658.1"/>
    <property type="molecule type" value="Genomic_DNA"/>
</dbReference>
<keyword evidence="3" id="KW-1185">Reference proteome</keyword>
<reference evidence="2" key="1">
    <citation type="submission" date="2020-05" db="EMBL/GenBank/DDBJ databases">
        <title>Phylogenomic resolution of chytrid fungi.</title>
        <authorList>
            <person name="Stajich J.E."/>
            <person name="Amses K."/>
            <person name="Simmons R."/>
            <person name="Seto K."/>
            <person name="Myers J."/>
            <person name="Bonds A."/>
            <person name="Quandt C.A."/>
            <person name="Barry K."/>
            <person name="Liu P."/>
            <person name="Grigoriev I."/>
            <person name="Longcore J.E."/>
            <person name="James T.Y."/>
        </authorList>
    </citation>
    <scope>NUCLEOTIDE SEQUENCE</scope>
    <source>
        <strain evidence="2">JEL0318</strain>
    </source>
</reference>